<dbReference type="OrthoDB" id="3533156at2"/>
<dbReference type="CDD" id="cd02883">
    <property type="entry name" value="NUDIX_Hydrolase"/>
    <property type="match status" value="1"/>
</dbReference>
<dbReference type="RefSeq" id="WP_055555042.1">
    <property type="nucleotide sequence ID" value="NZ_CP023699.1"/>
</dbReference>
<dbReference type="PANTHER" id="PTHR43736:SF1">
    <property type="entry name" value="DIHYDRONEOPTERIN TRIPHOSPHATE DIPHOSPHATASE"/>
    <property type="match status" value="1"/>
</dbReference>
<reference evidence="4 5" key="1">
    <citation type="submission" date="2017-09" db="EMBL/GenBank/DDBJ databases">
        <authorList>
            <person name="Lee N."/>
            <person name="Cho B.-K."/>
        </authorList>
    </citation>
    <scope>NUCLEOTIDE SEQUENCE [LARGE SCALE GENOMIC DNA]</scope>
    <source>
        <strain evidence="4 5">ATCC 12853</strain>
    </source>
</reference>
<accession>A0A5J6GNA0</accession>
<dbReference type="AlphaFoldDB" id="A0A5J6GNA0"/>
<dbReference type="InterPro" id="IPR020084">
    <property type="entry name" value="NUDIX_hydrolase_CS"/>
</dbReference>
<organism evidence="4 5">
    <name type="scientific">Streptomyces kanamyceticus</name>
    <dbReference type="NCBI Taxonomy" id="1967"/>
    <lineage>
        <taxon>Bacteria</taxon>
        <taxon>Bacillati</taxon>
        <taxon>Actinomycetota</taxon>
        <taxon>Actinomycetes</taxon>
        <taxon>Kitasatosporales</taxon>
        <taxon>Streptomycetaceae</taxon>
        <taxon>Streptomyces</taxon>
    </lineage>
</organism>
<dbReference type="Pfam" id="PF00293">
    <property type="entry name" value="NUDIX"/>
    <property type="match status" value="1"/>
</dbReference>
<feature type="domain" description="Nudix hydrolase" evidence="3">
    <location>
        <begin position="18"/>
        <end position="152"/>
    </location>
</feature>
<dbReference type="PANTHER" id="PTHR43736">
    <property type="entry name" value="ADP-RIBOSE PYROPHOSPHATASE"/>
    <property type="match status" value="1"/>
</dbReference>
<name>A0A5J6GNA0_STRKN</name>
<protein>
    <submittedName>
        <fullName evidence="4">NUDIX domain-containing protein</fullName>
    </submittedName>
</protein>
<dbReference type="GO" id="GO:0016787">
    <property type="term" value="F:hydrolase activity"/>
    <property type="evidence" value="ECO:0007669"/>
    <property type="project" value="UniProtKB-KW"/>
</dbReference>
<evidence type="ECO:0000313" key="4">
    <source>
        <dbReference type="EMBL" id="QEU95872.1"/>
    </source>
</evidence>
<evidence type="ECO:0000313" key="5">
    <source>
        <dbReference type="Proteomes" id="UP000325529"/>
    </source>
</evidence>
<dbReference type="InterPro" id="IPR015797">
    <property type="entry name" value="NUDIX_hydrolase-like_dom_sf"/>
</dbReference>
<dbReference type="InterPro" id="IPR000086">
    <property type="entry name" value="NUDIX_hydrolase_dom"/>
</dbReference>
<dbReference type="SUPFAM" id="SSF55811">
    <property type="entry name" value="Nudix"/>
    <property type="match status" value="1"/>
</dbReference>
<keyword evidence="2" id="KW-0378">Hydrolase</keyword>
<evidence type="ECO:0000256" key="2">
    <source>
        <dbReference type="ARBA" id="ARBA00022801"/>
    </source>
</evidence>
<dbReference type="EMBL" id="CP023699">
    <property type="protein sequence ID" value="QEU95872.1"/>
    <property type="molecule type" value="Genomic_DNA"/>
</dbReference>
<sequence>MRPFGIDRDVEVPVPGEGETWAVGAVILNERGEAFAQKRGPDRLLFPDCWDVVGGHVEPGEGLLDALAREIEEETGWQLRRVRRFLGVAVWQGDDGGGVRHEADYVVEVTGDLAHPAIEWSRHSAYAWFGPAELPLLKENRAPGEFLIHDLISRALPRHGTGHGTGRGPSA</sequence>
<dbReference type="PROSITE" id="PS00893">
    <property type="entry name" value="NUDIX_BOX"/>
    <property type="match status" value="1"/>
</dbReference>
<evidence type="ECO:0000256" key="1">
    <source>
        <dbReference type="ARBA" id="ARBA00005582"/>
    </source>
</evidence>
<dbReference type="Gene3D" id="3.90.79.10">
    <property type="entry name" value="Nucleoside Triphosphate Pyrophosphohydrolase"/>
    <property type="match status" value="1"/>
</dbReference>
<dbReference type="KEGG" id="ska:CP970_37490"/>
<evidence type="ECO:0000259" key="3">
    <source>
        <dbReference type="PROSITE" id="PS51462"/>
    </source>
</evidence>
<proteinExistence type="inferred from homology"/>
<dbReference type="PROSITE" id="PS51462">
    <property type="entry name" value="NUDIX"/>
    <property type="match status" value="1"/>
</dbReference>
<keyword evidence="5" id="KW-1185">Reference proteome</keyword>
<dbReference type="Proteomes" id="UP000325529">
    <property type="component" value="Chromosome"/>
</dbReference>
<comment type="similarity">
    <text evidence="1">Belongs to the Nudix hydrolase family.</text>
</comment>
<gene>
    <name evidence="4" type="ORF">CP970_37490</name>
</gene>